<feature type="domain" description="Glycosyl-hydrolase 97 N-terminal" evidence="8">
    <location>
        <begin position="29"/>
        <end position="293"/>
    </location>
</feature>
<feature type="signal peptide" evidence="6">
    <location>
        <begin position="1"/>
        <end position="21"/>
    </location>
</feature>
<keyword evidence="4" id="KW-0106">Calcium</keyword>
<dbReference type="Gene3D" id="3.20.20.70">
    <property type="entry name" value="Aldolase class I"/>
    <property type="match status" value="1"/>
</dbReference>
<dbReference type="InterPro" id="IPR017853">
    <property type="entry name" value="GH"/>
</dbReference>
<keyword evidence="5" id="KW-0326">Glycosidase</keyword>
<dbReference type="InterPro" id="IPR014718">
    <property type="entry name" value="GH-type_carb-bd"/>
</dbReference>
<evidence type="ECO:0000256" key="2">
    <source>
        <dbReference type="ARBA" id="ARBA00011245"/>
    </source>
</evidence>
<protein>
    <submittedName>
        <fullName evidence="10">Retaining alpha-galactosidase</fullName>
    </submittedName>
</protein>
<reference evidence="10 11" key="1">
    <citation type="submission" date="2018-05" db="EMBL/GenBank/DDBJ databases">
        <title>Marinilabilia rubrum sp. nov., isolated from saltern sediment.</title>
        <authorList>
            <person name="Zhang R."/>
        </authorList>
    </citation>
    <scope>NUCLEOTIDE SEQUENCE [LARGE SCALE GENOMIC DNA]</scope>
    <source>
        <strain evidence="10 11">WTE16</strain>
    </source>
</reference>
<feature type="chain" id="PRO_5015749569" evidence="6">
    <location>
        <begin position="22"/>
        <end position="661"/>
    </location>
</feature>
<dbReference type="InterPro" id="IPR013785">
    <property type="entry name" value="Aldolase_TIM"/>
</dbReference>
<dbReference type="EMBL" id="QEWP01000015">
    <property type="protein sequence ID" value="PWD98403.1"/>
    <property type="molecule type" value="Genomic_DNA"/>
</dbReference>
<comment type="caution">
    <text evidence="10">The sequence shown here is derived from an EMBL/GenBank/DDBJ whole genome shotgun (WGS) entry which is preliminary data.</text>
</comment>
<keyword evidence="6" id="KW-0732">Signal</keyword>
<dbReference type="SUPFAM" id="SSF51445">
    <property type="entry name" value="(Trans)glycosidases"/>
    <property type="match status" value="1"/>
</dbReference>
<evidence type="ECO:0000259" key="9">
    <source>
        <dbReference type="Pfam" id="PF14509"/>
    </source>
</evidence>
<dbReference type="Gene3D" id="2.70.98.10">
    <property type="match status" value="1"/>
</dbReference>
<dbReference type="PANTHER" id="PTHR35803">
    <property type="entry name" value="GLUCAN 1,4-ALPHA-GLUCOSIDASE SUSB-RELATED"/>
    <property type="match status" value="1"/>
</dbReference>
<evidence type="ECO:0000259" key="8">
    <source>
        <dbReference type="Pfam" id="PF14508"/>
    </source>
</evidence>
<dbReference type="InterPro" id="IPR013780">
    <property type="entry name" value="Glyco_hydro_b"/>
</dbReference>
<accession>A0A2U2B5U4</accession>
<evidence type="ECO:0000313" key="11">
    <source>
        <dbReference type="Proteomes" id="UP000244956"/>
    </source>
</evidence>
<keyword evidence="3" id="KW-0378">Hydrolase</keyword>
<evidence type="ECO:0000256" key="6">
    <source>
        <dbReference type="SAM" id="SignalP"/>
    </source>
</evidence>
<sequence length="661" mass="74580">MKKVVLALSLTMLLWGTSVYGKKNETLTVKSPDGKLNVTIGVTDEITWSLEFNDNLIAGPSSIALELDEYGVLGEEPVLRNSFPSSKDEVIKTSLYKKSEIDNEYNELNLIFKGSYGLIFRVYNDGMAYRFVTSMKKDVKVKSEKAEFNFPAADKAYVPYVREPHGRYQVSFESTYDVLKLNEVKKDSLIITPLLVKNNDGSSVVISEADLENYPGMFLKINNDASGFVAEYAGYPTEEKQGGYNNLQSLVTNRADFIAKSNGNRAYPWRMMAVGENDAELLNNDLVYKLASPSRIEDTSWIIPGKVAWDWWNAWNLFNVDFRAGINTETYKYYVDFAAENGIEYVILDEGWSESTDLMKIVPEIDLQEIIGHAQSKGVDIVLWAGWLPLDQKMDEVFEKYSSMGVKGYKIDFMNRDDQKMVNFYYRVAKRAAEYKQFVLFHGAFKPTGLQRTYPNVLTCEGVFGLEQVKWTKYENFPEYDVTIPFIRMLAGPMDYTPGAMDNASRSAWRAVHTDPVSQGTRCHQLAMYVVYDSPFSMLCDVPSSYMEEKESVDFISSVPTVFDETVPLAGEVGDYVAVARRKGDIWYIGAMTDWNQREVELDFSFLGDGEFKATVFADGINADRAAVDYTKEVISIGGGEKLSIKMKPGGGWAAIIEPAE</sequence>
<dbReference type="OrthoDB" id="1109141at2"/>
<evidence type="ECO:0000256" key="1">
    <source>
        <dbReference type="ARBA" id="ARBA00001913"/>
    </source>
</evidence>
<dbReference type="InterPro" id="IPR019563">
    <property type="entry name" value="GH97_catalytic"/>
</dbReference>
<organism evidence="10 11">
    <name type="scientific">Marinilabilia rubra</name>
    <dbReference type="NCBI Taxonomy" id="2162893"/>
    <lineage>
        <taxon>Bacteria</taxon>
        <taxon>Pseudomonadati</taxon>
        <taxon>Bacteroidota</taxon>
        <taxon>Bacteroidia</taxon>
        <taxon>Marinilabiliales</taxon>
        <taxon>Marinilabiliaceae</taxon>
        <taxon>Marinilabilia</taxon>
    </lineage>
</organism>
<dbReference type="Gene3D" id="2.60.40.1180">
    <property type="entry name" value="Golgi alpha-mannosidase II"/>
    <property type="match status" value="1"/>
</dbReference>
<evidence type="ECO:0000313" key="10">
    <source>
        <dbReference type="EMBL" id="PWD98403.1"/>
    </source>
</evidence>
<name>A0A2U2B5U4_9BACT</name>
<evidence type="ECO:0000259" key="7">
    <source>
        <dbReference type="Pfam" id="PF10566"/>
    </source>
</evidence>
<dbReference type="InterPro" id="IPR029486">
    <property type="entry name" value="GH97_N"/>
</dbReference>
<dbReference type="Pfam" id="PF10566">
    <property type="entry name" value="Glyco_hydro_97"/>
    <property type="match status" value="1"/>
</dbReference>
<evidence type="ECO:0000256" key="5">
    <source>
        <dbReference type="ARBA" id="ARBA00023295"/>
    </source>
</evidence>
<comment type="subunit">
    <text evidence="2">Monomer.</text>
</comment>
<feature type="domain" description="Glycosyl-hydrolase 97 C-terminal oligomerisation" evidence="9">
    <location>
        <begin position="563"/>
        <end position="657"/>
    </location>
</feature>
<dbReference type="InterPro" id="IPR029483">
    <property type="entry name" value="GH97_C"/>
</dbReference>
<dbReference type="GO" id="GO:0030246">
    <property type="term" value="F:carbohydrate binding"/>
    <property type="evidence" value="ECO:0007669"/>
    <property type="project" value="InterPro"/>
</dbReference>
<dbReference type="Proteomes" id="UP000244956">
    <property type="component" value="Unassembled WGS sequence"/>
</dbReference>
<keyword evidence="11" id="KW-1185">Reference proteome</keyword>
<dbReference type="Pfam" id="PF14509">
    <property type="entry name" value="GH97_C"/>
    <property type="match status" value="1"/>
</dbReference>
<feature type="domain" description="Glycosyl-hydrolase 97 catalytic" evidence="7">
    <location>
        <begin position="311"/>
        <end position="463"/>
    </location>
</feature>
<evidence type="ECO:0000256" key="4">
    <source>
        <dbReference type="ARBA" id="ARBA00022837"/>
    </source>
</evidence>
<dbReference type="InterPro" id="IPR052720">
    <property type="entry name" value="Glycosyl_hydrolase_97"/>
</dbReference>
<dbReference type="PANTHER" id="PTHR35803:SF2">
    <property type="entry name" value="RETAINING ALPHA-GALACTOSIDASE"/>
    <property type="match status" value="1"/>
</dbReference>
<evidence type="ECO:0000256" key="3">
    <source>
        <dbReference type="ARBA" id="ARBA00022801"/>
    </source>
</evidence>
<gene>
    <name evidence="10" type="ORF">DDZ16_15865</name>
</gene>
<dbReference type="Pfam" id="PF14508">
    <property type="entry name" value="GH97_N"/>
    <property type="match status" value="1"/>
</dbReference>
<dbReference type="GO" id="GO:0016798">
    <property type="term" value="F:hydrolase activity, acting on glycosyl bonds"/>
    <property type="evidence" value="ECO:0007669"/>
    <property type="project" value="UniProtKB-KW"/>
</dbReference>
<proteinExistence type="predicted"/>
<dbReference type="AlphaFoldDB" id="A0A2U2B5U4"/>
<dbReference type="RefSeq" id="WP_109265464.1">
    <property type="nucleotide sequence ID" value="NZ_QEWP01000015.1"/>
</dbReference>
<comment type="cofactor">
    <cofactor evidence="1">
        <name>Ca(2+)</name>
        <dbReference type="ChEBI" id="CHEBI:29108"/>
    </cofactor>
</comment>